<keyword evidence="6" id="KW-1185">Reference proteome</keyword>
<evidence type="ECO:0000259" key="3">
    <source>
        <dbReference type="Pfam" id="PF13847"/>
    </source>
</evidence>
<dbReference type="SUPFAM" id="SSF53335">
    <property type="entry name" value="S-adenosyl-L-methionine-dependent methyltransferases"/>
    <property type="match status" value="1"/>
</dbReference>
<dbReference type="OrthoDB" id="5522265at2"/>
<proteinExistence type="predicted"/>
<gene>
    <name evidence="5" type="ORF">SAMN04488506_2019</name>
</gene>
<accession>A0A1I5YHL7</accession>
<feature type="binding site" evidence="1">
    <location>
        <position position="41"/>
    </location>
    <ligand>
        <name>Zn(2+)</name>
        <dbReference type="ChEBI" id="CHEBI:29105"/>
    </ligand>
</feature>
<dbReference type="GO" id="GO:0008168">
    <property type="term" value="F:methyltransferase activity"/>
    <property type="evidence" value="ECO:0007669"/>
    <property type="project" value="UniProtKB-KW"/>
</dbReference>
<keyword evidence="2" id="KW-0949">S-adenosyl-L-methionine</keyword>
<dbReference type="STRING" id="82801.SAMN04488506_2019"/>
<feature type="domain" description="Methyltransferase" evidence="3">
    <location>
        <begin position="96"/>
        <end position="188"/>
    </location>
</feature>
<dbReference type="Pfam" id="PF13847">
    <property type="entry name" value="Methyltransf_31"/>
    <property type="match status" value="1"/>
</dbReference>
<feature type="binding site" evidence="1">
    <location>
        <position position="20"/>
    </location>
    <ligand>
        <name>Zn(2+)</name>
        <dbReference type="ChEBI" id="CHEBI:29105"/>
    </ligand>
</feature>
<name>A0A1I5YHL7_9LACT</name>
<dbReference type="GO" id="GO:0046872">
    <property type="term" value="F:metal ion binding"/>
    <property type="evidence" value="ECO:0007669"/>
    <property type="project" value="UniProtKB-KW"/>
</dbReference>
<dbReference type="PIRSF" id="PIRSF018249">
    <property type="entry name" value="MyrA_prd"/>
    <property type="match status" value="1"/>
</dbReference>
<evidence type="ECO:0000313" key="5">
    <source>
        <dbReference type="EMBL" id="SFQ43679.1"/>
    </source>
</evidence>
<dbReference type="Proteomes" id="UP000199136">
    <property type="component" value="Unassembled WGS sequence"/>
</dbReference>
<feature type="binding site" evidence="2">
    <location>
        <position position="79"/>
    </location>
    <ligand>
        <name>S-adenosyl-L-methionine</name>
        <dbReference type="ChEBI" id="CHEBI:59789"/>
    </ligand>
</feature>
<feature type="binding site" evidence="2">
    <location>
        <position position="191"/>
    </location>
    <ligand>
        <name>S-adenosyl-L-methionine</name>
        <dbReference type="ChEBI" id="CHEBI:59789"/>
    </ligand>
</feature>
<feature type="binding site" evidence="2">
    <location>
        <begin position="104"/>
        <end position="105"/>
    </location>
    <ligand>
        <name>S-adenosyl-L-methionine</name>
        <dbReference type="ChEBI" id="CHEBI:59789"/>
    </ligand>
</feature>
<dbReference type="Pfam" id="PF21302">
    <property type="entry name" value="Zn_ribbon_RlmA"/>
    <property type="match status" value="1"/>
</dbReference>
<feature type="domain" description="23S rRNA (guanine(745)-N(1))-methyltransferase N-terminal" evidence="4">
    <location>
        <begin position="18"/>
        <end position="54"/>
    </location>
</feature>
<evidence type="ECO:0000256" key="2">
    <source>
        <dbReference type="PIRSR" id="PIRSR018249-2"/>
    </source>
</evidence>
<dbReference type="InterPro" id="IPR025714">
    <property type="entry name" value="Methyltranfer_dom"/>
</dbReference>
<dbReference type="AlphaFoldDB" id="A0A1I5YHL7"/>
<keyword evidence="5" id="KW-0808">Transferase</keyword>
<dbReference type="InterPro" id="IPR016718">
    <property type="entry name" value="rRNA_m1G-MeTrfase_A_prd"/>
</dbReference>
<evidence type="ECO:0000313" key="6">
    <source>
        <dbReference type="Proteomes" id="UP000199136"/>
    </source>
</evidence>
<keyword evidence="1" id="KW-0479">Metal-binding</keyword>
<dbReference type="GO" id="GO:0032259">
    <property type="term" value="P:methylation"/>
    <property type="evidence" value="ECO:0007669"/>
    <property type="project" value="UniProtKB-KW"/>
</dbReference>
<dbReference type="InterPro" id="IPR029063">
    <property type="entry name" value="SAM-dependent_MTases_sf"/>
</dbReference>
<dbReference type="InterPro" id="IPR048647">
    <property type="entry name" value="RlmA_N"/>
</dbReference>
<dbReference type="EMBL" id="FOXW01000008">
    <property type="protein sequence ID" value="SFQ43679.1"/>
    <property type="molecule type" value="Genomic_DNA"/>
</dbReference>
<keyword evidence="5" id="KW-0489">Methyltransferase</keyword>
<keyword evidence="1" id="KW-0862">Zinc</keyword>
<evidence type="ECO:0000259" key="4">
    <source>
        <dbReference type="Pfam" id="PF21302"/>
    </source>
</evidence>
<dbReference type="RefSeq" id="WP_092481038.1">
    <property type="nucleotide sequence ID" value="NZ_FOXW01000008.1"/>
</dbReference>
<evidence type="ECO:0000256" key="1">
    <source>
        <dbReference type="PIRSR" id="PIRSR018249-1"/>
    </source>
</evidence>
<feature type="binding site" evidence="1">
    <location>
        <position position="23"/>
    </location>
    <ligand>
        <name>Zn(2+)</name>
        <dbReference type="ChEBI" id="CHEBI:29105"/>
    </ligand>
</feature>
<organism evidence="5 6">
    <name type="scientific">Desemzia incerta</name>
    <dbReference type="NCBI Taxonomy" id="82801"/>
    <lineage>
        <taxon>Bacteria</taxon>
        <taxon>Bacillati</taxon>
        <taxon>Bacillota</taxon>
        <taxon>Bacilli</taxon>
        <taxon>Lactobacillales</taxon>
        <taxon>Carnobacteriaceae</taxon>
        <taxon>Desemzia</taxon>
    </lineage>
</organism>
<feature type="binding site" evidence="1">
    <location>
        <position position="37"/>
    </location>
    <ligand>
        <name>Zn(2+)</name>
        <dbReference type="ChEBI" id="CHEBI:29105"/>
    </ligand>
</feature>
<sequence>MKKIERAKAFLQDHMDLFQCPICKESFNKIEGNSLECSQGHSLNISKKGTVHFLTKTMSNDYTADMLSPRYRIAQAGLFNEMLEAVYPHIDATTGTTIDIGSGEGSQLNYLSQLGLKGKQIGFDISKDAISLAAAHFDNAFWCVADLAQSPFASEQYDTLLNIFSPSNYKEFHRMLKSNGKCLKIVPEEEYLIELRSLLYRDREDKQAYSNDKVVAKFREHFDDTQTDTIKYTFPLTLENYHDLIEMTPLSWGASPESIDYARSHPLKEITIHVRLLVGRKNQI</sequence>
<dbReference type="Gene3D" id="3.40.50.150">
    <property type="entry name" value="Vaccinia Virus protein VP39"/>
    <property type="match status" value="1"/>
</dbReference>
<reference evidence="5 6" key="1">
    <citation type="submission" date="2016-10" db="EMBL/GenBank/DDBJ databases">
        <authorList>
            <person name="de Groot N.N."/>
        </authorList>
    </citation>
    <scope>NUCLEOTIDE SEQUENCE [LARGE SCALE GENOMIC DNA]</scope>
    <source>
        <strain evidence="5 6">DSM 20581</strain>
    </source>
</reference>
<protein>
    <submittedName>
        <fullName evidence="5">23S rRNA (Guanine745-N1)-methyltransferase</fullName>
    </submittedName>
</protein>